<reference evidence="2" key="1">
    <citation type="submission" date="2014-12" db="EMBL/GenBank/DDBJ databases">
        <title>Insight into the proteome of Arion vulgaris.</title>
        <authorList>
            <person name="Aradska J."/>
            <person name="Bulat T."/>
            <person name="Smidak R."/>
            <person name="Sarate P."/>
            <person name="Gangsoo J."/>
            <person name="Sialana F."/>
            <person name="Bilban M."/>
            <person name="Lubec G."/>
        </authorList>
    </citation>
    <scope>NUCLEOTIDE SEQUENCE</scope>
    <source>
        <tissue evidence="2">Skin</tissue>
    </source>
</reference>
<dbReference type="EMBL" id="HACG01012146">
    <property type="protein sequence ID" value="CEK59011.1"/>
    <property type="molecule type" value="Transcribed_RNA"/>
</dbReference>
<keyword evidence="1" id="KW-0732">Signal</keyword>
<accession>A0A0B6YTB3</accession>
<protein>
    <submittedName>
        <fullName evidence="2">Uncharacterized protein</fullName>
    </submittedName>
</protein>
<evidence type="ECO:0000256" key="1">
    <source>
        <dbReference type="SAM" id="SignalP"/>
    </source>
</evidence>
<sequence>MKIALIFSILVMFFLSDVSQTTPVAALKSDGIFQNIGDNQDHTVETPITVKSPIQSGVSQTTPFAGLKSDDIFQNIGDNQTHTFESPITVESPIQVDVSQNDTDDELDSDFELGLPYKLFWTMRKSNLSHGNAGLKLAISVSLNTFDEID</sequence>
<gene>
    <name evidence="2" type="primary">ORF34900</name>
</gene>
<dbReference type="AlphaFoldDB" id="A0A0B6YTB3"/>
<name>A0A0B6YTB3_9EUPU</name>
<organism evidence="2">
    <name type="scientific">Arion vulgaris</name>
    <dbReference type="NCBI Taxonomy" id="1028688"/>
    <lineage>
        <taxon>Eukaryota</taxon>
        <taxon>Metazoa</taxon>
        <taxon>Spiralia</taxon>
        <taxon>Lophotrochozoa</taxon>
        <taxon>Mollusca</taxon>
        <taxon>Gastropoda</taxon>
        <taxon>Heterobranchia</taxon>
        <taxon>Euthyneura</taxon>
        <taxon>Panpulmonata</taxon>
        <taxon>Eupulmonata</taxon>
        <taxon>Stylommatophora</taxon>
        <taxon>Helicina</taxon>
        <taxon>Arionoidea</taxon>
        <taxon>Arionidae</taxon>
        <taxon>Arion</taxon>
    </lineage>
</organism>
<feature type="chain" id="PRO_5002111989" evidence="1">
    <location>
        <begin position="22"/>
        <end position="150"/>
    </location>
</feature>
<evidence type="ECO:0000313" key="2">
    <source>
        <dbReference type="EMBL" id="CEK59011.1"/>
    </source>
</evidence>
<feature type="signal peptide" evidence="1">
    <location>
        <begin position="1"/>
        <end position="21"/>
    </location>
</feature>
<proteinExistence type="predicted"/>